<dbReference type="InterPro" id="IPR007219">
    <property type="entry name" value="XnlR_reg_dom"/>
</dbReference>
<dbReference type="GO" id="GO:0005634">
    <property type="term" value="C:nucleus"/>
    <property type="evidence" value="ECO:0007669"/>
    <property type="project" value="UniProtKB-SubCell"/>
</dbReference>
<dbReference type="PROSITE" id="PS50048">
    <property type="entry name" value="ZN2_CY6_FUNGAL_2"/>
    <property type="match status" value="1"/>
</dbReference>
<dbReference type="GO" id="GO:0008270">
    <property type="term" value="F:zinc ion binding"/>
    <property type="evidence" value="ECO:0007669"/>
    <property type="project" value="InterPro"/>
</dbReference>
<dbReference type="InterPro" id="IPR036864">
    <property type="entry name" value="Zn2-C6_fun-type_DNA-bd_sf"/>
</dbReference>
<evidence type="ECO:0000256" key="7">
    <source>
        <dbReference type="SAM" id="MobiDB-lite"/>
    </source>
</evidence>
<name>A0A1L9PB50_ASPVE</name>
<organism evidence="9 10">
    <name type="scientific">Aspergillus versicolor CBS 583.65</name>
    <dbReference type="NCBI Taxonomy" id="1036611"/>
    <lineage>
        <taxon>Eukaryota</taxon>
        <taxon>Fungi</taxon>
        <taxon>Dikarya</taxon>
        <taxon>Ascomycota</taxon>
        <taxon>Pezizomycotina</taxon>
        <taxon>Eurotiomycetes</taxon>
        <taxon>Eurotiomycetidae</taxon>
        <taxon>Eurotiales</taxon>
        <taxon>Aspergillaceae</taxon>
        <taxon>Aspergillus</taxon>
        <taxon>Aspergillus subgen. Nidulantes</taxon>
    </lineage>
</organism>
<evidence type="ECO:0000259" key="8">
    <source>
        <dbReference type="PROSITE" id="PS50048"/>
    </source>
</evidence>
<dbReference type="Gene3D" id="4.10.240.10">
    <property type="entry name" value="Zn(2)-C6 fungal-type DNA-binding domain"/>
    <property type="match status" value="1"/>
</dbReference>
<dbReference type="OrthoDB" id="2943660at2759"/>
<dbReference type="EMBL" id="KV878126">
    <property type="protein sequence ID" value="OJI98760.1"/>
    <property type="molecule type" value="Genomic_DNA"/>
</dbReference>
<dbReference type="PROSITE" id="PS00463">
    <property type="entry name" value="ZN2_CY6_FUNGAL_1"/>
    <property type="match status" value="1"/>
</dbReference>
<dbReference type="InterPro" id="IPR050815">
    <property type="entry name" value="TF_fung"/>
</dbReference>
<dbReference type="GO" id="GO:0000981">
    <property type="term" value="F:DNA-binding transcription factor activity, RNA polymerase II-specific"/>
    <property type="evidence" value="ECO:0007669"/>
    <property type="project" value="InterPro"/>
</dbReference>
<keyword evidence="2" id="KW-0479">Metal-binding</keyword>
<dbReference type="CDD" id="cd00067">
    <property type="entry name" value="GAL4"/>
    <property type="match status" value="1"/>
</dbReference>
<keyword evidence="5" id="KW-0804">Transcription</keyword>
<evidence type="ECO:0000313" key="10">
    <source>
        <dbReference type="Proteomes" id="UP000184073"/>
    </source>
</evidence>
<dbReference type="CDD" id="cd12148">
    <property type="entry name" value="fungal_TF_MHR"/>
    <property type="match status" value="1"/>
</dbReference>
<dbReference type="AlphaFoldDB" id="A0A1L9PB50"/>
<dbReference type="SMART" id="SM00066">
    <property type="entry name" value="GAL4"/>
    <property type="match status" value="1"/>
</dbReference>
<feature type="region of interest" description="Disordered" evidence="7">
    <location>
        <begin position="69"/>
        <end position="102"/>
    </location>
</feature>
<dbReference type="GeneID" id="63729812"/>
<keyword evidence="6" id="KW-0539">Nucleus</keyword>
<dbReference type="PANTHER" id="PTHR47338">
    <property type="entry name" value="ZN(II)2CYS6 TRANSCRIPTION FACTOR (EUROFUNG)-RELATED"/>
    <property type="match status" value="1"/>
</dbReference>
<dbReference type="GO" id="GO:0006351">
    <property type="term" value="P:DNA-templated transcription"/>
    <property type="evidence" value="ECO:0007669"/>
    <property type="project" value="InterPro"/>
</dbReference>
<evidence type="ECO:0000256" key="2">
    <source>
        <dbReference type="ARBA" id="ARBA00022723"/>
    </source>
</evidence>
<dbReference type="STRING" id="1036611.A0A1L9PB50"/>
<keyword evidence="3" id="KW-0805">Transcription regulation</keyword>
<dbReference type="Pfam" id="PF00172">
    <property type="entry name" value="Zn_clus"/>
    <property type="match status" value="1"/>
</dbReference>
<dbReference type="Proteomes" id="UP000184073">
    <property type="component" value="Unassembled WGS sequence"/>
</dbReference>
<evidence type="ECO:0000256" key="1">
    <source>
        <dbReference type="ARBA" id="ARBA00004123"/>
    </source>
</evidence>
<sequence length="661" mass="74141">MSDDQRPAKRVRQACEPCRRKKSRCPGEKPVCSFCERLGQQCIYAPGEGEMPAVDIAKRLSSVEDKLEELTRSLSRPNSTPEVSVSVSRPALVQQQSEHGYEQPNLQQNDLSTVAHLFLTCCNYQPLPLFHPDGFVETLAGRDPELILAIHAVGLRFGRSPDGSDLRPYIADCARRARTLVMERVGRGPLELSTLQTLCLLALFDFTAGNTVQAGLHLNMATYLAQTANTAGETLGALSSDPDEKRRCLWSIYLLQNLQGDGVQLARLIAGVRTPFDTGSGFSPTYDLGSMPETAPLSSSKEDLDLVSYAIQVGEVWSMAMAYAASRVEPDAPAPWSPRSDYSIVTYRHMEFDSQVPLKYRYDANRFHEHRLHELNQRRDYWGPWLFTQFLYLAIPCLLNHPFLLSRRLRSFRHTMPQSFIRQSFETITNNAAWILHLIDLIEHKGFEVCDPTLAHCVLIVATIHLQHSFVEDPSFREKARRGFTKCVRFLHPLAQRWPHVQNMIDRLTRLRENVSAGDPQASHSRQAWTTNAQLLWELLVYDRASRYPLPSQLLGSTLSDSSGRLTARMTPDPNFPLVGSAGITGHKTVAKEIYTHPPETVTTPPAVQAEAPAAAVPSIDLDPFGMIGDPTLEGITDHMFLEPESYGRAIEDWWEGDALI</sequence>
<evidence type="ECO:0000256" key="5">
    <source>
        <dbReference type="ARBA" id="ARBA00023163"/>
    </source>
</evidence>
<reference evidence="10" key="1">
    <citation type="journal article" date="2017" name="Genome Biol.">
        <title>Comparative genomics reveals high biological diversity and specific adaptations in the industrially and medically important fungal genus Aspergillus.</title>
        <authorList>
            <person name="de Vries R.P."/>
            <person name="Riley R."/>
            <person name="Wiebenga A."/>
            <person name="Aguilar-Osorio G."/>
            <person name="Amillis S."/>
            <person name="Uchima C.A."/>
            <person name="Anderluh G."/>
            <person name="Asadollahi M."/>
            <person name="Askin M."/>
            <person name="Barry K."/>
            <person name="Battaglia E."/>
            <person name="Bayram O."/>
            <person name="Benocci T."/>
            <person name="Braus-Stromeyer S.A."/>
            <person name="Caldana C."/>
            <person name="Canovas D."/>
            <person name="Cerqueira G.C."/>
            <person name="Chen F."/>
            <person name="Chen W."/>
            <person name="Choi C."/>
            <person name="Clum A."/>
            <person name="Dos Santos R.A."/>
            <person name="Damasio A.R."/>
            <person name="Diallinas G."/>
            <person name="Emri T."/>
            <person name="Fekete E."/>
            <person name="Flipphi M."/>
            <person name="Freyberg S."/>
            <person name="Gallo A."/>
            <person name="Gournas C."/>
            <person name="Habgood R."/>
            <person name="Hainaut M."/>
            <person name="Harispe M.L."/>
            <person name="Henrissat B."/>
            <person name="Hilden K.S."/>
            <person name="Hope R."/>
            <person name="Hossain A."/>
            <person name="Karabika E."/>
            <person name="Karaffa L."/>
            <person name="Karanyi Z."/>
            <person name="Krasevec N."/>
            <person name="Kuo A."/>
            <person name="Kusch H."/>
            <person name="LaButti K."/>
            <person name="Lagendijk E.L."/>
            <person name="Lapidus A."/>
            <person name="Levasseur A."/>
            <person name="Lindquist E."/>
            <person name="Lipzen A."/>
            <person name="Logrieco A.F."/>
            <person name="MacCabe A."/>
            <person name="Maekelae M.R."/>
            <person name="Malavazi I."/>
            <person name="Melin P."/>
            <person name="Meyer V."/>
            <person name="Mielnichuk N."/>
            <person name="Miskei M."/>
            <person name="Molnar A.P."/>
            <person name="Mule G."/>
            <person name="Ngan C.Y."/>
            <person name="Orejas M."/>
            <person name="Orosz E."/>
            <person name="Ouedraogo J.P."/>
            <person name="Overkamp K.M."/>
            <person name="Park H.-S."/>
            <person name="Perrone G."/>
            <person name="Piumi F."/>
            <person name="Punt P.J."/>
            <person name="Ram A.F."/>
            <person name="Ramon A."/>
            <person name="Rauscher S."/>
            <person name="Record E."/>
            <person name="Riano-Pachon D.M."/>
            <person name="Robert V."/>
            <person name="Roehrig J."/>
            <person name="Ruller R."/>
            <person name="Salamov A."/>
            <person name="Salih N.S."/>
            <person name="Samson R.A."/>
            <person name="Sandor E."/>
            <person name="Sanguinetti M."/>
            <person name="Schuetze T."/>
            <person name="Sepcic K."/>
            <person name="Shelest E."/>
            <person name="Sherlock G."/>
            <person name="Sophianopoulou V."/>
            <person name="Squina F.M."/>
            <person name="Sun H."/>
            <person name="Susca A."/>
            <person name="Todd R.B."/>
            <person name="Tsang A."/>
            <person name="Unkles S.E."/>
            <person name="van de Wiele N."/>
            <person name="van Rossen-Uffink D."/>
            <person name="Oliveira J.V."/>
            <person name="Vesth T.C."/>
            <person name="Visser J."/>
            <person name="Yu J.-H."/>
            <person name="Zhou M."/>
            <person name="Andersen M.R."/>
            <person name="Archer D.B."/>
            <person name="Baker S.E."/>
            <person name="Benoit I."/>
            <person name="Brakhage A.A."/>
            <person name="Braus G.H."/>
            <person name="Fischer R."/>
            <person name="Frisvad J.C."/>
            <person name="Goldman G.H."/>
            <person name="Houbraken J."/>
            <person name="Oakley B."/>
            <person name="Pocsi I."/>
            <person name="Scazzocchio C."/>
            <person name="Seiboth B."/>
            <person name="vanKuyk P.A."/>
            <person name="Wortman J."/>
            <person name="Dyer P.S."/>
            <person name="Grigoriev I.V."/>
        </authorList>
    </citation>
    <scope>NUCLEOTIDE SEQUENCE [LARGE SCALE GENOMIC DNA]</scope>
    <source>
        <strain evidence="10">CBS 583.65</strain>
    </source>
</reference>
<gene>
    <name evidence="9" type="ORF">ASPVEDRAFT_50386</name>
</gene>
<evidence type="ECO:0000256" key="3">
    <source>
        <dbReference type="ARBA" id="ARBA00023015"/>
    </source>
</evidence>
<feature type="compositionally biased region" description="Polar residues" evidence="7">
    <location>
        <begin position="72"/>
        <end position="102"/>
    </location>
</feature>
<keyword evidence="4" id="KW-0238">DNA-binding</keyword>
<evidence type="ECO:0000256" key="4">
    <source>
        <dbReference type="ARBA" id="ARBA00023125"/>
    </source>
</evidence>
<evidence type="ECO:0000313" key="9">
    <source>
        <dbReference type="EMBL" id="OJI98760.1"/>
    </source>
</evidence>
<comment type="subcellular location">
    <subcellularLocation>
        <location evidence="1">Nucleus</location>
    </subcellularLocation>
</comment>
<dbReference type="InterPro" id="IPR001138">
    <property type="entry name" value="Zn2Cys6_DnaBD"/>
</dbReference>
<dbReference type="PANTHER" id="PTHR47338:SF9">
    <property type="entry name" value="ZN(II)2CYS6 TRANSCRIPTION FACTOR (EUROFUNG)"/>
    <property type="match status" value="1"/>
</dbReference>
<dbReference type="GO" id="GO:0003677">
    <property type="term" value="F:DNA binding"/>
    <property type="evidence" value="ECO:0007669"/>
    <property type="project" value="UniProtKB-KW"/>
</dbReference>
<feature type="domain" description="Zn(2)-C6 fungal-type" evidence="8">
    <location>
        <begin position="14"/>
        <end position="44"/>
    </location>
</feature>
<proteinExistence type="predicted"/>
<dbReference type="VEuPathDB" id="FungiDB:ASPVEDRAFT_50386"/>
<dbReference type="RefSeq" id="XP_040664523.1">
    <property type="nucleotide sequence ID" value="XM_040814301.1"/>
</dbReference>
<protein>
    <recommendedName>
        <fullName evidence="8">Zn(2)-C6 fungal-type domain-containing protein</fullName>
    </recommendedName>
</protein>
<dbReference type="SUPFAM" id="SSF57701">
    <property type="entry name" value="Zn2/Cys6 DNA-binding domain"/>
    <property type="match status" value="1"/>
</dbReference>
<evidence type="ECO:0000256" key="6">
    <source>
        <dbReference type="ARBA" id="ARBA00023242"/>
    </source>
</evidence>
<accession>A0A1L9PB50</accession>
<dbReference type="Pfam" id="PF04082">
    <property type="entry name" value="Fungal_trans"/>
    <property type="match status" value="1"/>
</dbReference>
<keyword evidence="10" id="KW-1185">Reference proteome</keyword>